<organism evidence="2 3">
    <name type="scientific">Streptomyces sporangiiformans</name>
    <dbReference type="NCBI Taxonomy" id="2315329"/>
    <lineage>
        <taxon>Bacteria</taxon>
        <taxon>Bacillati</taxon>
        <taxon>Actinomycetota</taxon>
        <taxon>Actinomycetes</taxon>
        <taxon>Kitasatosporales</taxon>
        <taxon>Streptomycetaceae</taxon>
        <taxon>Streptomyces</taxon>
    </lineage>
</organism>
<keyword evidence="3" id="KW-1185">Reference proteome</keyword>
<name>A0A505DG02_9ACTN</name>
<dbReference type="RefSeq" id="WP_119106512.1">
    <property type="nucleotide sequence ID" value="NZ_QXMJ01000349.1"/>
</dbReference>
<evidence type="ECO:0000313" key="2">
    <source>
        <dbReference type="EMBL" id="TPQ15711.1"/>
    </source>
</evidence>
<dbReference type="EMBL" id="VCHX02000349">
    <property type="protein sequence ID" value="TPQ15711.1"/>
    <property type="molecule type" value="Genomic_DNA"/>
</dbReference>
<feature type="transmembrane region" description="Helical" evidence="1">
    <location>
        <begin position="123"/>
        <end position="142"/>
    </location>
</feature>
<feature type="transmembrane region" description="Helical" evidence="1">
    <location>
        <begin position="24"/>
        <end position="46"/>
    </location>
</feature>
<protein>
    <submittedName>
        <fullName evidence="2">Uncharacterized protein</fullName>
    </submittedName>
</protein>
<dbReference type="OrthoDB" id="115562at2"/>
<gene>
    <name evidence="2" type="ORF">FGD71_045575</name>
</gene>
<evidence type="ECO:0000256" key="1">
    <source>
        <dbReference type="SAM" id="Phobius"/>
    </source>
</evidence>
<evidence type="ECO:0000313" key="3">
    <source>
        <dbReference type="Proteomes" id="UP000317378"/>
    </source>
</evidence>
<dbReference type="AlphaFoldDB" id="A0A505DG02"/>
<dbReference type="Proteomes" id="UP000317378">
    <property type="component" value="Unassembled WGS sequence"/>
</dbReference>
<reference evidence="2 3" key="1">
    <citation type="submission" date="2019-06" db="EMBL/GenBank/DDBJ databases">
        <title>Streptomyces sporangiiformans sp. nov., a novel actinomycete isolated from soil in Mount Song.</title>
        <authorList>
            <person name="Han L."/>
        </authorList>
    </citation>
    <scope>NUCLEOTIDE SEQUENCE [LARGE SCALE GENOMIC DNA]</scope>
    <source>
        <strain evidence="2 3">NEAU-SSA 1</strain>
    </source>
</reference>
<keyword evidence="1" id="KW-0472">Membrane</keyword>
<keyword evidence="1" id="KW-1133">Transmembrane helix</keyword>
<feature type="transmembrane region" description="Helical" evidence="1">
    <location>
        <begin position="67"/>
        <end position="88"/>
    </location>
</feature>
<proteinExistence type="predicted"/>
<feature type="transmembrane region" description="Helical" evidence="1">
    <location>
        <begin position="154"/>
        <end position="176"/>
    </location>
</feature>
<accession>A0A505DG02</accession>
<comment type="caution">
    <text evidence="2">The sequence shown here is derived from an EMBL/GenBank/DDBJ whole genome shotgun (WGS) entry which is preliminary data.</text>
</comment>
<sequence>MAALVPGSEQAIALSFTDREWWTVIHGMGLGAMFLLAFAGGLAELYSLKPALMTREGVVKRMRRVRIGVTAMAVAAWATVITGTWVVYPWYREKIPTSARSQLLADPDTADWHEFGMEWKEHIAWLSPILATAVVFIVWYYGPGLIRHNRVRHTTIGLFVLAFVFAAIAGALGAFITKVAPVQ</sequence>
<keyword evidence="1" id="KW-0812">Transmembrane</keyword>